<dbReference type="AlphaFoldDB" id="A0A150QTC3"/>
<dbReference type="GO" id="GO:0016787">
    <property type="term" value="F:hydrolase activity"/>
    <property type="evidence" value="ECO:0007669"/>
    <property type="project" value="UniProtKB-KW"/>
</dbReference>
<dbReference type="Pfam" id="PF00176">
    <property type="entry name" value="SNF2-rel_dom"/>
    <property type="match status" value="1"/>
</dbReference>
<proteinExistence type="predicted"/>
<sequence length="1042" mass="115619">MMREPQIGWKVLVRGRESDGFADVASYREQDDRVEVRFHQSPVEARAEKVRVEDLVCEALPVQTRCYVRDGDAWRVGRIVASSEGLPGERQYYVQFPNDSRPRLLRETEFRIRSNAGTSDPVTTLAELAHETPYFFERRCRWIERYERYRDGAAGLTGLASSRVEIFAHQLEIVRRVLADPTIRYLLADEVGLGKTIEAGAIVRQLVLDLPRLRVRVLAPAVLVPQWLHELKTRFALGGVPVLSFEQFNTLEQAKDSTDLLVIDEAHRLVAQASHTSHAFVRLAALCHPTRTRHLLLLSGTPVLHRESELLALLHLLDPDVYRLGESESFSRRLARREPIGSAYAQLVRARTPALRLRAAMRLREAIPEDEAVARAVDRLATALAAKDEPGVERAADALSVHVSETYRIYRRLLRVRRATLVELGELAERRRVGPAEAAAHGTDGAHAWQALEEWRIRAAARTASAPAQDRQRAATLYWHLASAVAADRTALRDRGSRWSAEVPPEERALLAALLDVDDAVDDRRVEALLRALRARPGGVWVVFCGTAAACVSLRDALAVRWPGLGLYVVSAATQNAEAPLHAFRNGSGPRVLLADAVGEEGLNLQCADALLCWDLPADPMRLEQRIGRLDRRDRVRAFECGVVLSHADADLALDAAWYEVLRDGFDVFRRPIADLQLLMDRELDRLKICAFEGGPAALRAQIPAVRDAVRDERERVERDEAIDGLRLQRPGECPAWSRLDEVEAEEEELAEAMLDYARANMKLTVRNVRERGTIAVTSGDQAIVPASLLKSFQGLAGRQGTFVRGRALKEPSLDFLRPGHPLVDVFRAIAAHDERGQAFAMARWIPGLAEPLLIFRLGIDVELDLDTVACEAEALALDAVGRAGLLRLANTWRPSRWWEVWLAPDGSAADDTAVEHCDRPYDKARGDVNLGGDRVQVLAALVQPSSWRATCCRVASAALDAIQARREFQDAVATARREAAGHFEVLRARGRARAAAGLGDTTAAAELERAAALVDQLIAAPRLRIDVMGAYVLSGQRFRAP</sequence>
<dbReference type="InterPro" id="IPR014001">
    <property type="entry name" value="Helicase_ATP-bd"/>
</dbReference>
<name>A0A150QTC3_SORCE</name>
<dbReference type="SMART" id="SM00490">
    <property type="entry name" value="HELICc"/>
    <property type="match status" value="1"/>
</dbReference>
<keyword evidence="1" id="KW-0378">Hydrolase</keyword>
<feature type="domain" description="Helicase C-terminal" evidence="3">
    <location>
        <begin position="525"/>
        <end position="677"/>
    </location>
</feature>
<accession>A0A150QTC3</accession>
<evidence type="ECO:0000256" key="1">
    <source>
        <dbReference type="ARBA" id="ARBA00022801"/>
    </source>
</evidence>
<gene>
    <name evidence="4" type="ORF">BE15_30420</name>
</gene>
<evidence type="ECO:0000313" key="5">
    <source>
        <dbReference type="Proteomes" id="UP000075260"/>
    </source>
</evidence>
<dbReference type="InterPro" id="IPR001650">
    <property type="entry name" value="Helicase_C-like"/>
</dbReference>
<dbReference type="Proteomes" id="UP000075260">
    <property type="component" value="Unassembled WGS sequence"/>
</dbReference>
<dbReference type="PANTHER" id="PTHR45766">
    <property type="entry name" value="DNA ANNEALING HELICASE AND ENDONUCLEASE ZRANB3 FAMILY MEMBER"/>
    <property type="match status" value="1"/>
</dbReference>
<dbReference type="PANTHER" id="PTHR45766:SF6">
    <property type="entry name" value="SWI_SNF-RELATED MATRIX-ASSOCIATED ACTIN-DEPENDENT REGULATOR OF CHROMATIN SUBFAMILY A-LIKE PROTEIN 1"/>
    <property type="match status" value="1"/>
</dbReference>
<evidence type="ECO:0008006" key="6">
    <source>
        <dbReference type="Google" id="ProtNLM"/>
    </source>
</evidence>
<feature type="domain" description="Helicase ATP-binding" evidence="2">
    <location>
        <begin position="176"/>
        <end position="320"/>
    </location>
</feature>
<evidence type="ECO:0000313" key="4">
    <source>
        <dbReference type="EMBL" id="KYF70828.1"/>
    </source>
</evidence>
<protein>
    <recommendedName>
        <fullName evidence="6">ATP-dependent helicase HepA</fullName>
    </recommendedName>
</protein>
<evidence type="ECO:0000259" key="2">
    <source>
        <dbReference type="PROSITE" id="PS51192"/>
    </source>
</evidence>
<dbReference type="Gene3D" id="3.40.50.10810">
    <property type="entry name" value="Tandem AAA-ATPase domain"/>
    <property type="match status" value="2"/>
</dbReference>
<dbReference type="EMBL" id="JEMA01000372">
    <property type="protein sequence ID" value="KYF70828.1"/>
    <property type="molecule type" value="Genomic_DNA"/>
</dbReference>
<dbReference type="Gene3D" id="3.40.50.300">
    <property type="entry name" value="P-loop containing nucleotide triphosphate hydrolases"/>
    <property type="match status" value="1"/>
</dbReference>
<dbReference type="GO" id="GO:0005524">
    <property type="term" value="F:ATP binding"/>
    <property type="evidence" value="ECO:0007669"/>
    <property type="project" value="InterPro"/>
</dbReference>
<dbReference type="InterPro" id="IPR038718">
    <property type="entry name" value="SNF2-like_sf"/>
</dbReference>
<comment type="caution">
    <text evidence="4">The sequence shown here is derived from an EMBL/GenBank/DDBJ whole genome shotgun (WGS) entry which is preliminary data.</text>
</comment>
<organism evidence="4 5">
    <name type="scientific">Sorangium cellulosum</name>
    <name type="common">Polyangium cellulosum</name>
    <dbReference type="NCBI Taxonomy" id="56"/>
    <lineage>
        <taxon>Bacteria</taxon>
        <taxon>Pseudomonadati</taxon>
        <taxon>Myxococcota</taxon>
        <taxon>Polyangia</taxon>
        <taxon>Polyangiales</taxon>
        <taxon>Polyangiaceae</taxon>
        <taxon>Sorangium</taxon>
    </lineage>
</organism>
<dbReference type="NCBIfam" id="NF041062">
    <property type="entry name" value="DpdE"/>
    <property type="match status" value="1"/>
</dbReference>
<dbReference type="OrthoDB" id="18878at2"/>
<dbReference type="SMART" id="SM00487">
    <property type="entry name" value="DEXDc"/>
    <property type="match status" value="1"/>
</dbReference>
<dbReference type="PROSITE" id="PS51194">
    <property type="entry name" value="HELICASE_CTER"/>
    <property type="match status" value="1"/>
</dbReference>
<dbReference type="InterPro" id="IPR000330">
    <property type="entry name" value="SNF2_N"/>
</dbReference>
<evidence type="ECO:0000259" key="3">
    <source>
        <dbReference type="PROSITE" id="PS51194"/>
    </source>
</evidence>
<dbReference type="Pfam" id="PF00271">
    <property type="entry name" value="Helicase_C"/>
    <property type="match status" value="1"/>
</dbReference>
<reference evidence="4 5" key="1">
    <citation type="submission" date="2014-02" db="EMBL/GenBank/DDBJ databases">
        <title>The small core and large imbalanced accessory genome model reveals a collaborative survival strategy of Sorangium cellulosum strains in nature.</title>
        <authorList>
            <person name="Han K."/>
            <person name="Peng R."/>
            <person name="Blom J."/>
            <person name="Li Y.-Z."/>
        </authorList>
    </citation>
    <scope>NUCLEOTIDE SEQUENCE [LARGE SCALE GENOMIC DNA]</scope>
    <source>
        <strain evidence="4 5">So0008-312</strain>
    </source>
</reference>
<dbReference type="InterPro" id="IPR027417">
    <property type="entry name" value="P-loop_NTPase"/>
</dbReference>
<dbReference type="SUPFAM" id="SSF52540">
    <property type="entry name" value="P-loop containing nucleoside triphosphate hydrolases"/>
    <property type="match status" value="2"/>
</dbReference>
<dbReference type="RefSeq" id="WP_061607372.1">
    <property type="nucleotide sequence ID" value="NZ_JEMA01000372.1"/>
</dbReference>
<dbReference type="PROSITE" id="PS51192">
    <property type="entry name" value="HELICASE_ATP_BIND_1"/>
    <property type="match status" value="1"/>
</dbReference>